<sequence>MDDDNRSPKYAQIPTTHLPSWRKPYKLFTYIVSAILFNYLTYREVASRSSPTEGAEGRSIMGRFQYWFYFRSKAYIAIVLVLIVLLQAYEAFFYHKTVKLQLYGLVFDMVGAIVVARGLFRGYGGYLTDANISPPEIRNTNMHGIKRPTDREINSLDSEIRASIDALLGGLLLVVGFSIQIFSIL</sequence>
<protein>
    <submittedName>
        <fullName evidence="2">Uncharacterized protein</fullName>
    </submittedName>
</protein>
<feature type="transmembrane region" description="Helical" evidence="1">
    <location>
        <begin position="100"/>
        <end position="120"/>
    </location>
</feature>
<dbReference type="GeneID" id="56143990"/>
<dbReference type="OrthoDB" id="387288at2157"/>
<keyword evidence="3" id="KW-1185">Reference proteome</keyword>
<feature type="transmembrane region" description="Helical" evidence="1">
    <location>
        <begin position="166"/>
        <end position="184"/>
    </location>
</feature>
<organism evidence="2 3">
    <name type="scientific">Natrinema zhouii</name>
    <dbReference type="NCBI Taxonomy" id="1710539"/>
    <lineage>
        <taxon>Archaea</taxon>
        <taxon>Methanobacteriati</taxon>
        <taxon>Methanobacteriota</taxon>
        <taxon>Stenosarchaea group</taxon>
        <taxon>Halobacteria</taxon>
        <taxon>Halobacteriales</taxon>
        <taxon>Natrialbaceae</taxon>
        <taxon>Natrinema</taxon>
    </lineage>
</organism>
<dbReference type="Proteomes" id="UP000510869">
    <property type="component" value="Chromosome"/>
</dbReference>
<evidence type="ECO:0000313" key="2">
    <source>
        <dbReference type="EMBL" id="QLK24880.1"/>
    </source>
</evidence>
<proteinExistence type="predicted"/>
<dbReference type="EMBL" id="CP059154">
    <property type="protein sequence ID" value="QLK24880.1"/>
    <property type="molecule type" value="Genomic_DNA"/>
</dbReference>
<feature type="transmembrane region" description="Helical" evidence="1">
    <location>
        <begin position="27"/>
        <end position="45"/>
    </location>
</feature>
<dbReference type="AlphaFoldDB" id="A0A7D6GJ82"/>
<feature type="transmembrane region" description="Helical" evidence="1">
    <location>
        <begin position="66"/>
        <end position="88"/>
    </location>
</feature>
<evidence type="ECO:0000256" key="1">
    <source>
        <dbReference type="SAM" id="Phobius"/>
    </source>
</evidence>
<keyword evidence="1" id="KW-0472">Membrane</keyword>
<keyword evidence="1" id="KW-1133">Transmembrane helix</keyword>
<name>A0A7D6GJ82_9EURY</name>
<evidence type="ECO:0000313" key="3">
    <source>
        <dbReference type="Proteomes" id="UP000510869"/>
    </source>
</evidence>
<gene>
    <name evidence="2" type="ORF">HYG81_12255</name>
</gene>
<keyword evidence="1" id="KW-0812">Transmembrane</keyword>
<accession>A0A7D6GJ82</accession>
<dbReference type="KEGG" id="nay:HYG81_12255"/>
<dbReference type="RefSeq" id="WP_180840016.1">
    <property type="nucleotide sequence ID" value="NZ_CP059154.1"/>
</dbReference>
<reference evidence="2 3" key="1">
    <citation type="submission" date="2020-07" db="EMBL/GenBank/DDBJ databases">
        <title>Natrinema (YPL30) sp. nov. and Haloterrigena xxxxxx (YPL8) sp. nov., isolated from a salt mine.</title>
        <authorList>
            <person name="Cui H."/>
        </authorList>
    </citation>
    <scope>NUCLEOTIDE SEQUENCE [LARGE SCALE GENOMIC DNA]</scope>
    <source>
        <strain evidence="2 3">YPL13</strain>
    </source>
</reference>